<keyword evidence="8" id="KW-1185">Reference proteome</keyword>
<sequence>MSVKPQEVYLQMQVNTASPQELTLLLYNGLIKFLGQSLEETKHGNYEGKNNHIIRSLDILDELLMSLDQSYEVAQQLGSLYLFMKSHLVEANIKNKAENIEFCIGQVKELRDTWAQAIKLAKQKQV</sequence>
<dbReference type="Pfam" id="PF02561">
    <property type="entry name" value="FliS"/>
    <property type="match status" value="1"/>
</dbReference>
<dbReference type="RefSeq" id="WP_041061314.1">
    <property type="nucleotide sequence ID" value="NZ_JXAL01000006.1"/>
</dbReference>
<evidence type="ECO:0000313" key="7">
    <source>
        <dbReference type="EMBL" id="KIL36701.1"/>
    </source>
</evidence>
<dbReference type="PANTHER" id="PTHR34773">
    <property type="entry name" value="FLAGELLAR SECRETION CHAPERONE FLIS"/>
    <property type="match status" value="1"/>
</dbReference>
<dbReference type="Gene3D" id="1.20.120.340">
    <property type="entry name" value="Flagellar protein FliS"/>
    <property type="match status" value="1"/>
</dbReference>
<keyword evidence="3 6" id="KW-0963">Cytoplasm</keyword>
<protein>
    <recommendedName>
        <fullName evidence="6">Flagellar secretion chaperone FliS</fullName>
    </recommendedName>
</protein>
<dbReference type="PIRSF" id="PIRSF039090">
    <property type="entry name" value="Flis"/>
    <property type="match status" value="1"/>
</dbReference>
<proteinExistence type="inferred from homology"/>
<gene>
    <name evidence="7" type="ORF">SD71_06795</name>
</gene>
<reference evidence="7 8" key="1">
    <citation type="submission" date="2014-12" db="EMBL/GenBank/DDBJ databases">
        <title>Draft genome sequence of Cohnella kolymensis strain B-2846.</title>
        <authorList>
            <person name="Karlyshev A.V."/>
            <person name="Kudryashova E.B."/>
        </authorList>
    </citation>
    <scope>NUCLEOTIDE SEQUENCE [LARGE SCALE GENOMIC DNA]</scope>
    <source>
        <strain evidence="7 8">VKM B-2846</strain>
    </source>
</reference>
<dbReference type="InterPro" id="IPR003713">
    <property type="entry name" value="FliS"/>
</dbReference>
<dbReference type="PANTHER" id="PTHR34773:SF1">
    <property type="entry name" value="FLAGELLAR SECRETION CHAPERONE FLIS"/>
    <property type="match status" value="1"/>
</dbReference>
<evidence type="ECO:0000256" key="3">
    <source>
        <dbReference type="ARBA" id="ARBA00022490"/>
    </source>
</evidence>
<keyword evidence="4 6" id="KW-1005">Bacterial flagellum biogenesis</keyword>
<dbReference type="EMBL" id="JXAL01000006">
    <property type="protein sequence ID" value="KIL36701.1"/>
    <property type="molecule type" value="Genomic_DNA"/>
</dbReference>
<dbReference type="NCBIfam" id="TIGR00208">
    <property type="entry name" value="fliS"/>
    <property type="match status" value="1"/>
</dbReference>
<evidence type="ECO:0000256" key="1">
    <source>
        <dbReference type="ARBA" id="ARBA00004514"/>
    </source>
</evidence>
<keyword evidence="5" id="KW-0143">Chaperone</keyword>
<comment type="similarity">
    <text evidence="2 6">Belongs to the FliS family.</text>
</comment>
<evidence type="ECO:0000256" key="6">
    <source>
        <dbReference type="PIRNR" id="PIRNR039090"/>
    </source>
</evidence>
<evidence type="ECO:0000256" key="4">
    <source>
        <dbReference type="ARBA" id="ARBA00022795"/>
    </source>
</evidence>
<evidence type="ECO:0000256" key="5">
    <source>
        <dbReference type="ARBA" id="ARBA00023186"/>
    </source>
</evidence>
<evidence type="ECO:0000313" key="8">
    <source>
        <dbReference type="Proteomes" id="UP000054526"/>
    </source>
</evidence>
<dbReference type="CDD" id="cd16098">
    <property type="entry name" value="FliS"/>
    <property type="match status" value="1"/>
</dbReference>
<name>A0ABR5A6N3_9BACL</name>
<comment type="subcellular location">
    <subcellularLocation>
        <location evidence="1 6">Cytoplasm</location>
        <location evidence="1 6">Cytosol</location>
    </subcellularLocation>
</comment>
<accession>A0ABR5A6N3</accession>
<evidence type="ECO:0000256" key="2">
    <source>
        <dbReference type="ARBA" id="ARBA00008787"/>
    </source>
</evidence>
<dbReference type="InterPro" id="IPR036584">
    <property type="entry name" value="FliS_sf"/>
</dbReference>
<dbReference type="SUPFAM" id="SSF101116">
    <property type="entry name" value="Flagellar export chaperone FliS"/>
    <property type="match status" value="1"/>
</dbReference>
<comment type="caution">
    <text evidence="7">The sequence shown here is derived from an EMBL/GenBank/DDBJ whole genome shotgun (WGS) entry which is preliminary data.</text>
</comment>
<organism evidence="7 8">
    <name type="scientific">Cohnella kolymensis</name>
    <dbReference type="NCBI Taxonomy" id="1590652"/>
    <lineage>
        <taxon>Bacteria</taxon>
        <taxon>Bacillati</taxon>
        <taxon>Bacillota</taxon>
        <taxon>Bacilli</taxon>
        <taxon>Bacillales</taxon>
        <taxon>Paenibacillaceae</taxon>
        <taxon>Cohnella</taxon>
    </lineage>
</organism>
<dbReference type="Proteomes" id="UP000054526">
    <property type="component" value="Unassembled WGS sequence"/>
</dbReference>